<organism evidence="11 12">
    <name type="scientific">Coriobacterium glomerans (strain ATCC 49209 / DSM 20642 / JCM 10262 / PW2)</name>
    <dbReference type="NCBI Taxonomy" id="700015"/>
    <lineage>
        <taxon>Bacteria</taxon>
        <taxon>Bacillati</taxon>
        <taxon>Actinomycetota</taxon>
        <taxon>Coriobacteriia</taxon>
        <taxon>Coriobacteriales</taxon>
        <taxon>Coriobacteriaceae</taxon>
        <taxon>Coriobacterium</taxon>
    </lineage>
</organism>
<reference evidence="12" key="1">
    <citation type="journal article" date="2013" name="Stand. Genomic Sci.">
        <title>Complete genome sequence of Coriobacterium glomerans type strain (PW2(T)) from the midgut of Pyrrhocoris apterus L. (red soldier bug).</title>
        <authorList>
            <person name="Stackebrandt E."/>
            <person name="Zeytun A."/>
            <person name="Lapidus A."/>
            <person name="Nolan M."/>
            <person name="Lucas S."/>
            <person name="Hammon N."/>
            <person name="Deshpande S."/>
            <person name="Cheng J.F."/>
            <person name="Tapia R."/>
            <person name="Goodwin L.A."/>
            <person name="Pitluck S."/>
            <person name="Liolios K."/>
            <person name="Pagani I."/>
            <person name="Ivanova N."/>
            <person name="Mavromatis K."/>
            <person name="Mikhailova N."/>
            <person name="Huntemann M."/>
            <person name="Pati A."/>
            <person name="Chen A."/>
            <person name="Palaniappan K."/>
            <person name="Chang Y.J."/>
            <person name="Land M."/>
            <person name="Hauser L."/>
            <person name="Rohde M."/>
            <person name="Pukall R."/>
            <person name="Goker M."/>
            <person name="Detter J.C."/>
            <person name="Woyke T."/>
            <person name="Bristow J."/>
            <person name="Eisen J.A."/>
            <person name="Markowitz V."/>
            <person name="Hugenholtz P."/>
            <person name="Kyrpides N.C."/>
            <person name="Klenk H.P."/>
        </authorList>
    </citation>
    <scope>NUCLEOTIDE SEQUENCE</scope>
    <source>
        <strain evidence="12">ATCC 49209 / DSM 20642 / JCM 10262 / PW2</strain>
    </source>
</reference>
<dbReference type="Proteomes" id="UP000006851">
    <property type="component" value="Chromosome"/>
</dbReference>
<dbReference type="SFLD" id="SFLDG01066">
    <property type="entry name" value="organic_radical-activating_enz"/>
    <property type="match status" value="1"/>
</dbReference>
<comment type="similarity">
    <text evidence="2">Belongs to the organic radical-activating enzymes family.</text>
</comment>
<name>F2N7D6_CORGP</name>
<dbReference type="RefSeq" id="WP_013708354.1">
    <property type="nucleotide sequence ID" value="NC_015389.1"/>
</dbReference>
<dbReference type="InterPro" id="IPR040074">
    <property type="entry name" value="BssD/PflA/YjjW"/>
</dbReference>
<accession>F2N7D6</accession>
<keyword evidence="4" id="KW-0949">S-adenosyl-L-methionine</keyword>
<dbReference type="OrthoDB" id="9782387at2"/>
<evidence type="ECO:0000256" key="3">
    <source>
        <dbReference type="ARBA" id="ARBA00022485"/>
    </source>
</evidence>
<dbReference type="HOGENOM" id="CLU_058969_0_0_11"/>
<evidence type="ECO:0000256" key="8">
    <source>
        <dbReference type="ARBA" id="ARBA00023014"/>
    </source>
</evidence>
<dbReference type="EC" id="1.97.1.4" evidence="11"/>
<keyword evidence="3" id="KW-0004">4Fe-4S</keyword>
<dbReference type="InterPro" id="IPR001989">
    <property type="entry name" value="Radical_activat_CS"/>
</dbReference>
<dbReference type="InterPro" id="IPR012839">
    <property type="entry name" value="Organic_radical_activase"/>
</dbReference>
<keyword evidence="12" id="KW-1185">Reference proteome</keyword>
<evidence type="ECO:0000259" key="10">
    <source>
        <dbReference type="PROSITE" id="PS51918"/>
    </source>
</evidence>
<dbReference type="PROSITE" id="PS51918">
    <property type="entry name" value="RADICAL_SAM"/>
    <property type="match status" value="1"/>
</dbReference>
<evidence type="ECO:0000256" key="2">
    <source>
        <dbReference type="ARBA" id="ARBA00009777"/>
    </source>
</evidence>
<evidence type="ECO:0000256" key="4">
    <source>
        <dbReference type="ARBA" id="ARBA00022691"/>
    </source>
</evidence>
<dbReference type="PANTHER" id="PTHR30352:SF4">
    <property type="entry name" value="PYRUVATE FORMATE-LYASE 2-ACTIVATING ENZYME"/>
    <property type="match status" value="1"/>
</dbReference>
<evidence type="ECO:0000313" key="11">
    <source>
        <dbReference type="EMBL" id="AEB06611.1"/>
    </source>
</evidence>
<dbReference type="PROSITE" id="PS01087">
    <property type="entry name" value="RADICAL_ACTIVATING"/>
    <property type="match status" value="1"/>
</dbReference>
<feature type="region of interest" description="Disordered" evidence="9">
    <location>
        <begin position="1"/>
        <end position="25"/>
    </location>
</feature>
<dbReference type="SFLD" id="SFLDG01118">
    <property type="entry name" value="activating_enzymes__group_2"/>
    <property type="match status" value="1"/>
</dbReference>
<dbReference type="PIRSF" id="PIRSF000371">
    <property type="entry name" value="PFL_act_enz"/>
    <property type="match status" value="1"/>
</dbReference>
<keyword evidence="8" id="KW-0411">Iron-sulfur</keyword>
<dbReference type="InterPro" id="IPR034457">
    <property type="entry name" value="Organic_radical-activating"/>
</dbReference>
<comment type="cofactor">
    <cofactor evidence="1">
        <name>[4Fe-4S] cluster</name>
        <dbReference type="ChEBI" id="CHEBI:49883"/>
    </cofactor>
</comment>
<evidence type="ECO:0000313" key="12">
    <source>
        <dbReference type="Proteomes" id="UP000006851"/>
    </source>
</evidence>
<evidence type="ECO:0000256" key="6">
    <source>
        <dbReference type="ARBA" id="ARBA00023002"/>
    </source>
</evidence>
<dbReference type="KEGG" id="cgo:Corgl_0493"/>
<evidence type="ECO:0000256" key="7">
    <source>
        <dbReference type="ARBA" id="ARBA00023004"/>
    </source>
</evidence>
<feature type="domain" description="Radical SAM core" evidence="10">
    <location>
        <begin position="39"/>
        <end position="318"/>
    </location>
</feature>
<protein>
    <submittedName>
        <fullName evidence="11">Glycyl-radical enzyme activating protein family</fullName>
        <ecNumber evidence="11">1.97.1.4</ecNumber>
    </submittedName>
</protein>
<dbReference type="GO" id="GO:0046872">
    <property type="term" value="F:metal ion binding"/>
    <property type="evidence" value="ECO:0007669"/>
    <property type="project" value="UniProtKB-KW"/>
</dbReference>
<evidence type="ECO:0000256" key="1">
    <source>
        <dbReference type="ARBA" id="ARBA00001966"/>
    </source>
</evidence>
<sequence length="322" mass="34390">MTSSRAPSMCSEEPAKRADRSGGSAPSLCVTNIQRFSLHDGAGIRTVVFCKGCPFRCPWCCNPEDLSDEPQISFNSRLCIGCTARAGGRLAANGCPCATAPSDCPTGAKELAGTVREVSDLVEEIMRDLVFYEESGGGLTVSGGEALARPSRQRVVTELLRRCRRRGISCVVESSLATPLADPEALAQACDALLVDFKIADRRRSRSITGIDPVVRDANVSRLIALGTPIVARMPIVPGYTNDLANVRANALRARALGIRYADILPFHQLGEGKYDALGLPYACRGVLQPTESEVADALRACSDAGLLATVRDEVRADHGDR</sequence>
<dbReference type="EMBL" id="CP002628">
    <property type="protein sequence ID" value="AEB06611.1"/>
    <property type="molecule type" value="Genomic_DNA"/>
</dbReference>
<dbReference type="GO" id="GO:0051539">
    <property type="term" value="F:4 iron, 4 sulfur cluster binding"/>
    <property type="evidence" value="ECO:0007669"/>
    <property type="project" value="UniProtKB-KW"/>
</dbReference>
<dbReference type="GO" id="GO:0043365">
    <property type="term" value="F:[formate-C-acetyltransferase]-activating enzyme activity"/>
    <property type="evidence" value="ECO:0007669"/>
    <property type="project" value="UniProtKB-EC"/>
</dbReference>
<dbReference type="Pfam" id="PF04055">
    <property type="entry name" value="Radical_SAM"/>
    <property type="match status" value="1"/>
</dbReference>
<dbReference type="SFLD" id="SFLDS00029">
    <property type="entry name" value="Radical_SAM"/>
    <property type="match status" value="1"/>
</dbReference>
<dbReference type="PANTHER" id="PTHR30352">
    <property type="entry name" value="PYRUVATE FORMATE-LYASE-ACTIVATING ENZYME"/>
    <property type="match status" value="1"/>
</dbReference>
<gene>
    <name evidence="11" type="ordered locus">Corgl_0493</name>
</gene>
<dbReference type="eggNOG" id="COG1180">
    <property type="taxonomic scope" value="Bacteria"/>
</dbReference>
<keyword evidence="6 11" id="KW-0560">Oxidoreductase</keyword>
<dbReference type="InterPro" id="IPR007197">
    <property type="entry name" value="rSAM"/>
</dbReference>
<dbReference type="AlphaFoldDB" id="F2N7D6"/>
<dbReference type="Gene3D" id="3.20.20.70">
    <property type="entry name" value="Aldolase class I"/>
    <property type="match status" value="1"/>
</dbReference>
<dbReference type="NCBIfam" id="TIGR02494">
    <property type="entry name" value="PFLE_PFLC"/>
    <property type="match status" value="1"/>
</dbReference>
<proteinExistence type="inferred from homology"/>
<dbReference type="SUPFAM" id="SSF102114">
    <property type="entry name" value="Radical SAM enzymes"/>
    <property type="match status" value="1"/>
</dbReference>
<evidence type="ECO:0000256" key="9">
    <source>
        <dbReference type="SAM" id="MobiDB-lite"/>
    </source>
</evidence>
<keyword evidence="5" id="KW-0479">Metal-binding</keyword>
<keyword evidence="7" id="KW-0408">Iron</keyword>
<dbReference type="InterPro" id="IPR013785">
    <property type="entry name" value="Aldolase_TIM"/>
</dbReference>
<dbReference type="STRING" id="700015.Corgl_0493"/>
<evidence type="ECO:0000256" key="5">
    <source>
        <dbReference type="ARBA" id="ARBA00022723"/>
    </source>
</evidence>
<dbReference type="InterPro" id="IPR058240">
    <property type="entry name" value="rSAM_sf"/>
</dbReference>